<comment type="caution">
    <text evidence="1">The sequence shown here is derived from an EMBL/GenBank/DDBJ whole genome shotgun (WGS) entry which is preliminary data.</text>
</comment>
<organism evidence="1 2">
    <name type="scientific">Caerostris extrusa</name>
    <name type="common">Bark spider</name>
    <name type="synonym">Caerostris bankana</name>
    <dbReference type="NCBI Taxonomy" id="172846"/>
    <lineage>
        <taxon>Eukaryota</taxon>
        <taxon>Metazoa</taxon>
        <taxon>Ecdysozoa</taxon>
        <taxon>Arthropoda</taxon>
        <taxon>Chelicerata</taxon>
        <taxon>Arachnida</taxon>
        <taxon>Araneae</taxon>
        <taxon>Araneomorphae</taxon>
        <taxon>Entelegynae</taxon>
        <taxon>Araneoidea</taxon>
        <taxon>Araneidae</taxon>
        <taxon>Caerostris</taxon>
    </lineage>
</organism>
<dbReference type="Proteomes" id="UP001054945">
    <property type="component" value="Unassembled WGS sequence"/>
</dbReference>
<dbReference type="EMBL" id="BPLR01002665">
    <property type="protein sequence ID" value="GIX76484.1"/>
    <property type="molecule type" value="Genomic_DNA"/>
</dbReference>
<gene>
    <name evidence="1" type="ORF">CEXT_607901</name>
</gene>
<proteinExistence type="predicted"/>
<protein>
    <submittedName>
        <fullName evidence="1">Uncharacterized protein</fullName>
    </submittedName>
</protein>
<dbReference type="AlphaFoldDB" id="A0AAV4MZQ2"/>
<evidence type="ECO:0000313" key="2">
    <source>
        <dbReference type="Proteomes" id="UP001054945"/>
    </source>
</evidence>
<reference evidence="1 2" key="1">
    <citation type="submission" date="2021-06" db="EMBL/GenBank/DDBJ databases">
        <title>Caerostris extrusa draft genome.</title>
        <authorList>
            <person name="Kono N."/>
            <person name="Arakawa K."/>
        </authorList>
    </citation>
    <scope>NUCLEOTIDE SEQUENCE [LARGE SCALE GENOMIC DNA]</scope>
</reference>
<accession>A0AAV4MZQ2</accession>
<sequence>MLLLTDSKLIKAIIKEIALNLYEKLIRTGNLYWINYPTITRNLKTQKGFAQFVLDDFAVEAVTDARAFFNLPPVLLRLCVHPVLHISGDSVNQIFFNKIRDHCHDEAEAQLSV</sequence>
<evidence type="ECO:0000313" key="1">
    <source>
        <dbReference type="EMBL" id="GIX76484.1"/>
    </source>
</evidence>
<name>A0AAV4MZQ2_CAEEX</name>
<keyword evidence="2" id="KW-1185">Reference proteome</keyword>